<dbReference type="InterPro" id="IPR005119">
    <property type="entry name" value="LysR_subst-bd"/>
</dbReference>
<protein>
    <recommendedName>
        <fullName evidence="5">HTH lysR-type domain-containing protein</fullName>
    </recommendedName>
</protein>
<dbReference type="RefSeq" id="WP_117001372.1">
    <property type="nucleotide sequence ID" value="NZ_BMJS01000001.1"/>
</dbReference>
<keyword evidence="3" id="KW-0238">DNA-binding</keyword>
<organism evidence="6 7">
    <name type="scientific">Cysteiniphilum litorale</name>
    <dbReference type="NCBI Taxonomy" id="2056700"/>
    <lineage>
        <taxon>Bacteria</taxon>
        <taxon>Pseudomonadati</taxon>
        <taxon>Pseudomonadota</taxon>
        <taxon>Gammaproteobacteria</taxon>
        <taxon>Thiotrichales</taxon>
        <taxon>Fastidiosibacteraceae</taxon>
        <taxon>Cysteiniphilum</taxon>
    </lineage>
</organism>
<dbReference type="SUPFAM" id="SSF53850">
    <property type="entry name" value="Periplasmic binding protein-like II"/>
    <property type="match status" value="1"/>
</dbReference>
<evidence type="ECO:0000256" key="4">
    <source>
        <dbReference type="ARBA" id="ARBA00023163"/>
    </source>
</evidence>
<evidence type="ECO:0000259" key="5">
    <source>
        <dbReference type="PROSITE" id="PS50931"/>
    </source>
</evidence>
<comment type="caution">
    <text evidence="6">The sequence shown here is derived from an EMBL/GenBank/DDBJ whole genome shotgun (WGS) entry which is preliminary data.</text>
</comment>
<name>A0A8J3E606_9GAMM</name>
<dbReference type="GO" id="GO:0000976">
    <property type="term" value="F:transcription cis-regulatory region binding"/>
    <property type="evidence" value="ECO:0007669"/>
    <property type="project" value="TreeGrafter"/>
</dbReference>
<feature type="domain" description="HTH lysR-type" evidence="5">
    <location>
        <begin position="1"/>
        <end position="60"/>
    </location>
</feature>
<dbReference type="PANTHER" id="PTHR30126">
    <property type="entry name" value="HTH-TYPE TRANSCRIPTIONAL REGULATOR"/>
    <property type="match status" value="1"/>
</dbReference>
<evidence type="ECO:0000313" key="6">
    <source>
        <dbReference type="EMBL" id="GGF86754.1"/>
    </source>
</evidence>
<dbReference type="SUPFAM" id="SSF46785">
    <property type="entry name" value="Winged helix' DNA-binding domain"/>
    <property type="match status" value="1"/>
</dbReference>
<reference evidence="6" key="1">
    <citation type="journal article" date="2014" name="Int. J. Syst. Evol. Microbiol.">
        <title>Complete genome sequence of Corynebacterium casei LMG S-19264T (=DSM 44701T), isolated from a smear-ripened cheese.</title>
        <authorList>
            <consortium name="US DOE Joint Genome Institute (JGI-PGF)"/>
            <person name="Walter F."/>
            <person name="Albersmeier A."/>
            <person name="Kalinowski J."/>
            <person name="Ruckert C."/>
        </authorList>
    </citation>
    <scope>NUCLEOTIDE SEQUENCE</scope>
    <source>
        <strain evidence="6">CGMCC 1.15758</strain>
    </source>
</reference>
<dbReference type="OrthoDB" id="196624at2"/>
<dbReference type="InterPro" id="IPR000847">
    <property type="entry name" value="LysR_HTH_N"/>
</dbReference>
<keyword evidence="7" id="KW-1185">Reference proteome</keyword>
<proteinExistence type="inferred from homology"/>
<dbReference type="PANTHER" id="PTHR30126:SF40">
    <property type="entry name" value="HTH-TYPE TRANSCRIPTIONAL REGULATOR GLTR"/>
    <property type="match status" value="1"/>
</dbReference>
<dbReference type="Pfam" id="PF03466">
    <property type="entry name" value="LysR_substrate"/>
    <property type="match status" value="1"/>
</dbReference>
<evidence type="ECO:0000256" key="1">
    <source>
        <dbReference type="ARBA" id="ARBA00009437"/>
    </source>
</evidence>
<keyword evidence="4" id="KW-0804">Transcription</keyword>
<dbReference type="InterPro" id="IPR036388">
    <property type="entry name" value="WH-like_DNA-bd_sf"/>
</dbReference>
<evidence type="ECO:0000313" key="7">
    <source>
        <dbReference type="Proteomes" id="UP000636949"/>
    </source>
</evidence>
<dbReference type="Gene3D" id="1.10.10.10">
    <property type="entry name" value="Winged helix-like DNA-binding domain superfamily/Winged helix DNA-binding domain"/>
    <property type="match status" value="1"/>
</dbReference>
<reference evidence="6" key="2">
    <citation type="submission" date="2020-09" db="EMBL/GenBank/DDBJ databases">
        <authorList>
            <person name="Sun Q."/>
            <person name="Zhou Y."/>
        </authorList>
    </citation>
    <scope>NUCLEOTIDE SEQUENCE</scope>
    <source>
        <strain evidence="6">CGMCC 1.15758</strain>
    </source>
</reference>
<dbReference type="Pfam" id="PF00126">
    <property type="entry name" value="HTH_1"/>
    <property type="match status" value="1"/>
</dbReference>
<keyword evidence="2" id="KW-0805">Transcription regulation</keyword>
<gene>
    <name evidence="6" type="ORF">GCM10010995_00100</name>
</gene>
<sequence length="283" mass="32767">MNYTLQQLRVFISVYELKSLRQSAEAMFLTPPALTKQLQNLEDIIGFQLFERTNNKLIANNKGHAFYTLIKPMLLEFDRINQLELPFLKHKKPTLKIALSQIFEQSLFCKISQIMQLDQSFDYDLVVENKTKHIELLLKHEVDVALVVLNEGEKNMLKDHGFDVRLYTDIIFDAYISRDLAKGFNGIEQELKTLKCIMQTQLKDMLQIKNALYFSSYTTILHAISQGIGYGFLPTALLAVQEKEMLLNINKQIPENIANMQSYYVYAQNSPLLSLIEMVFNAR</sequence>
<dbReference type="AlphaFoldDB" id="A0A8J3E606"/>
<dbReference type="InterPro" id="IPR036390">
    <property type="entry name" value="WH_DNA-bd_sf"/>
</dbReference>
<evidence type="ECO:0000256" key="2">
    <source>
        <dbReference type="ARBA" id="ARBA00023015"/>
    </source>
</evidence>
<dbReference type="Proteomes" id="UP000636949">
    <property type="component" value="Unassembled WGS sequence"/>
</dbReference>
<comment type="similarity">
    <text evidence="1">Belongs to the LysR transcriptional regulatory family.</text>
</comment>
<evidence type="ECO:0000256" key="3">
    <source>
        <dbReference type="ARBA" id="ARBA00023125"/>
    </source>
</evidence>
<dbReference type="PROSITE" id="PS50931">
    <property type="entry name" value="HTH_LYSR"/>
    <property type="match status" value="1"/>
</dbReference>
<dbReference type="GO" id="GO:0003700">
    <property type="term" value="F:DNA-binding transcription factor activity"/>
    <property type="evidence" value="ECO:0007669"/>
    <property type="project" value="InterPro"/>
</dbReference>
<dbReference type="EMBL" id="BMJS01000001">
    <property type="protein sequence ID" value="GGF86754.1"/>
    <property type="molecule type" value="Genomic_DNA"/>
</dbReference>
<accession>A0A8J3E606</accession>